<comment type="caution">
    <text evidence="1">The sequence shown here is derived from an EMBL/GenBank/DDBJ whole genome shotgun (WGS) entry which is preliminary data.</text>
</comment>
<name>A0ABU7I9D6_9SPHI</name>
<proteinExistence type="predicted"/>
<dbReference type="PANTHER" id="PTHR31270">
    <property type="entry name" value="GLUTAMINYL-PEPTIDE CYCLOTRANSFERASE"/>
    <property type="match status" value="1"/>
</dbReference>
<dbReference type="InterPro" id="IPR011044">
    <property type="entry name" value="Quino_amine_DH_bsu"/>
</dbReference>
<reference evidence="1 2" key="1">
    <citation type="submission" date="2024-01" db="EMBL/GenBank/DDBJ databases">
        <title>Pedobacter sp. nov., isolated from fresh soil.</title>
        <authorList>
            <person name="Le N.T.T."/>
        </authorList>
    </citation>
    <scope>NUCLEOTIDE SEQUENCE [LARGE SCALE GENOMIC DNA]</scope>
    <source>
        <strain evidence="1 2">KR3-3</strain>
    </source>
</reference>
<sequence length="343" mass="38507">MLAVLFCLASCKPDGKDSYITFSAPQQGQQIVLGQPIPLNLDIDKSEKVEEISYYLDGKLKAYLHDHFGPVSIKSDSLSLGYKNLMAIVTKDGKKDTITTNIILTSGVTPKPLSYKVVNTFPHDTSAYTEGLAYVEGKLLESTGEYGNSKLKYVDLKTGKTLQQIQLPAQYFGEGSLKLGNKIIMLTWKENTGFVFDAQTFKQLATFPFSREGWGLAFDGKKILRTDGSNRIWFMNADTYQEEGYIEVYDNKGPVEQLNELEFIDGKIYANVYQTDKIIRIDPKTGIVEAEIDLTALVPKNFFKTQDEQNGNVLNGIAWDAKGKRLFVVGKKWPKLYEIKLAE</sequence>
<protein>
    <submittedName>
        <fullName evidence="1">Glutaminyl-peptide cyclotransferase</fullName>
    </submittedName>
</protein>
<accession>A0ABU7I9D6</accession>
<gene>
    <name evidence="1" type="ORF">VRU48_13245</name>
</gene>
<dbReference type="Proteomes" id="UP001336835">
    <property type="component" value="Unassembled WGS sequence"/>
</dbReference>
<dbReference type="InterPro" id="IPR015943">
    <property type="entry name" value="WD40/YVTN_repeat-like_dom_sf"/>
</dbReference>
<keyword evidence="2" id="KW-1185">Reference proteome</keyword>
<dbReference type="EMBL" id="JAZDQT010000002">
    <property type="protein sequence ID" value="MEE1946081.1"/>
    <property type="molecule type" value="Genomic_DNA"/>
</dbReference>
<dbReference type="Gene3D" id="2.130.10.10">
    <property type="entry name" value="YVTN repeat-like/Quinoprotein amine dehydrogenase"/>
    <property type="match status" value="1"/>
</dbReference>
<evidence type="ECO:0000313" key="1">
    <source>
        <dbReference type="EMBL" id="MEE1946081.1"/>
    </source>
</evidence>
<dbReference type="RefSeq" id="WP_330108395.1">
    <property type="nucleotide sequence ID" value="NZ_JAZDQT010000002.1"/>
</dbReference>
<dbReference type="PANTHER" id="PTHR31270:SF1">
    <property type="entry name" value="GLUTAMINYL-PEPTIDE CYCLOTRANSFERASE"/>
    <property type="match status" value="1"/>
</dbReference>
<dbReference type="SUPFAM" id="SSF50969">
    <property type="entry name" value="YVTN repeat-like/Quinoprotein amine dehydrogenase"/>
    <property type="match status" value="1"/>
</dbReference>
<dbReference type="InterPro" id="IPR007788">
    <property type="entry name" value="QCT"/>
</dbReference>
<organism evidence="1 2">
    <name type="scientific">Pedobacter albus</name>
    <dbReference type="NCBI Taxonomy" id="3113905"/>
    <lineage>
        <taxon>Bacteria</taxon>
        <taxon>Pseudomonadati</taxon>
        <taxon>Bacteroidota</taxon>
        <taxon>Sphingobacteriia</taxon>
        <taxon>Sphingobacteriales</taxon>
        <taxon>Sphingobacteriaceae</taxon>
        <taxon>Pedobacter</taxon>
    </lineage>
</organism>
<dbReference type="Pfam" id="PF05096">
    <property type="entry name" value="Glu_cyclase_2"/>
    <property type="match status" value="1"/>
</dbReference>
<evidence type="ECO:0000313" key="2">
    <source>
        <dbReference type="Proteomes" id="UP001336835"/>
    </source>
</evidence>